<reference evidence="4" key="1">
    <citation type="journal article" date="2019" name="Int. J. Syst. Evol. Microbiol.">
        <title>The Global Catalogue of Microorganisms (GCM) 10K type strain sequencing project: providing services to taxonomists for standard genome sequencing and annotation.</title>
        <authorList>
            <consortium name="The Broad Institute Genomics Platform"/>
            <consortium name="The Broad Institute Genome Sequencing Center for Infectious Disease"/>
            <person name="Wu L."/>
            <person name="Ma J."/>
        </authorList>
    </citation>
    <scope>NUCLEOTIDE SEQUENCE [LARGE SCALE GENOMIC DNA]</scope>
    <source>
        <strain evidence="4">CGMCC 1.15772</strain>
    </source>
</reference>
<keyword evidence="4" id="KW-1185">Reference proteome</keyword>
<comment type="caution">
    <text evidence="3">The sequence shown here is derived from an EMBL/GenBank/DDBJ whole genome shotgun (WGS) entry which is preliminary data.</text>
</comment>
<evidence type="ECO:0000256" key="2">
    <source>
        <dbReference type="SAM" id="Phobius"/>
    </source>
</evidence>
<dbReference type="SUPFAM" id="SSF81340">
    <property type="entry name" value="Clc chloride channel"/>
    <property type="match status" value="1"/>
</dbReference>
<dbReference type="InterPro" id="IPR014743">
    <property type="entry name" value="Cl-channel_core"/>
</dbReference>
<keyword evidence="2" id="KW-1133">Transmembrane helix</keyword>
<evidence type="ECO:0000256" key="1">
    <source>
        <dbReference type="SAM" id="MobiDB-lite"/>
    </source>
</evidence>
<protein>
    <submittedName>
        <fullName evidence="3">Uncharacterized protein</fullName>
    </submittedName>
</protein>
<dbReference type="EMBL" id="JBHSWD010000001">
    <property type="protein sequence ID" value="MFC6591252.1"/>
    <property type="molecule type" value="Genomic_DNA"/>
</dbReference>
<dbReference type="RefSeq" id="WP_380082257.1">
    <property type="nucleotide sequence ID" value="NZ_JBHSWD010000001.1"/>
</dbReference>
<keyword evidence="2" id="KW-0812">Transmembrane</keyword>
<name>A0ABW1YCT4_9DEIO</name>
<evidence type="ECO:0000313" key="4">
    <source>
        <dbReference type="Proteomes" id="UP001596297"/>
    </source>
</evidence>
<accession>A0ABW1YCT4</accession>
<feature type="transmembrane region" description="Helical" evidence="2">
    <location>
        <begin position="62"/>
        <end position="86"/>
    </location>
</feature>
<evidence type="ECO:0000313" key="3">
    <source>
        <dbReference type="EMBL" id="MFC6591252.1"/>
    </source>
</evidence>
<proteinExistence type="predicted"/>
<sequence length="183" mass="18731">MQLGLSHFLTFDGLEMAAWRWVLLALGIGLAFGGGILPSVAVGATGSGAEPLLGFDAALGTLMGAAAFLTVTLNVPVAAALLAVAWGGDSVLPAALLAAGLAHALSGESSLAPAQARSRARSALPSGPVAPEWLHTPRRRRHCKKGWTAAEPSGSSTAAPYREAGTESPFRISRCRPALKWLA</sequence>
<feature type="transmembrane region" description="Helical" evidence="2">
    <location>
        <begin position="21"/>
        <end position="42"/>
    </location>
</feature>
<keyword evidence="2" id="KW-0472">Membrane</keyword>
<dbReference type="Proteomes" id="UP001596297">
    <property type="component" value="Unassembled WGS sequence"/>
</dbReference>
<organism evidence="3 4">
    <name type="scientific">Deinococcus lacus</name>
    <dbReference type="NCBI Taxonomy" id="392561"/>
    <lineage>
        <taxon>Bacteria</taxon>
        <taxon>Thermotogati</taxon>
        <taxon>Deinococcota</taxon>
        <taxon>Deinococci</taxon>
        <taxon>Deinococcales</taxon>
        <taxon>Deinococcaceae</taxon>
        <taxon>Deinococcus</taxon>
    </lineage>
</organism>
<feature type="region of interest" description="Disordered" evidence="1">
    <location>
        <begin position="145"/>
        <end position="167"/>
    </location>
</feature>
<gene>
    <name evidence="3" type="ORF">ACFP81_03900</name>
</gene>